<dbReference type="SUPFAM" id="SSF55729">
    <property type="entry name" value="Acyl-CoA N-acyltransferases (Nat)"/>
    <property type="match status" value="1"/>
</dbReference>
<dbReference type="EMBL" id="BSRZ01000008">
    <property type="protein sequence ID" value="GLW65318.1"/>
    <property type="molecule type" value="Genomic_DNA"/>
</dbReference>
<dbReference type="Gene3D" id="3.40.630.30">
    <property type="match status" value="1"/>
</dbReference>
<dbReference type="GO" id="GO:0016747">
    <property type="term" value="F:acyltransferase activity, transferring groups other than amino-acyl groups"/>
    <property type="evidence" value="ECO:0007669"/>
    <property type="project" value="InterPro"/>
</dbReference>
<evidence type="ECO:0000313" key="5">
    <source>
        <dbReference type="Proteomes" id="UP001165124"/>
    </source>
</evidence>
<reference evidence="4" key="1">
    <citation type="submission" date="2023-02" db="EMBL/GenBank/DDBJ databases">
        <title>Actinomadura rubrobrunea NBRC 14622.</title>
        <authorList>
            <person name="Ichikawa N."/>
            <person name="Sato H."/>
            <person name="Tonouchi N."/>
        </authorList>
    </citation>
    <scope>NUCLEOTIDE SEQUENCE</scope>
    <source>
        <strain evidence="4">NBRC 14622</strain>
    </source>
</reference>
<evidence type="ECO:0000259" key="3">
    <source>
        <dbReference type="PROSITE" id="PS51186"/>
    </source>
</evidence>
<dbReference type="InterPro" id="IPR000182">
    <property type="entry name" value="GNAT_dom"/>
</dbReference>
<keyword evidence="1" id="KW-0808">Transferase</keyword>
<gene>
    <name evidence="4" type="ORF">Arub01_35620</name>
</gene>
<dbReference type="Pfam" id="PF00583">
    <property type="entry name" value="Acetyltransf_1"/>
    <property type="match status" value="1"/>
</dbReference>
<dbReference type="RefSeq" id="WP_067906842.1">
    <property type="nucleotide sequence ID" value="NZ_BSRZ01000008.1"/>
</dbReference>
<dbReference type="Proteomes" id="UP001165124">
    <property type="component" value="Unassembled WGS sequence"/>
</dbReference>
<dbReference type="PANTHER" id="PTHR43877">
    <property type="entry name" value="AMINOALKYLPHOSPHONATE N-ACETYLTRANSFERASE-RELATED-RELATED"/>
    <property type="match status" value="1"/>
</dbReference>
<sequence>MRTKVRPRDSADRAAVEAFLARNHSARVARRGELLYPLDHPAFVADADDGRLLGVLTYVPDEARKHCEILTLHTAEQWRGVGTALIETVEQWASSQGHTRLWLITTNDNVDALRFYQRRDFHIAAVLPRAVTDSRTRLKPEIPLTGNYGIPIRDEIELEKRLG</sequence>
<feature type="domain" description="N-acetyltransferase" evidence="3">
    <location>
        <begin position="3"/>
        <end position="143"/>
    </location>
</feature>
<keyword evidence="5" id="KW-1185">Reference proteome</keyword>
<accession>A0A9W6PYP9</accession>
<dbReference type="InterPro" id="IPR016181">
    <property type="entry name" value="Acyl_CoA_acyltransferase"/>
</dbReference>
<dbReference type="AlphaFoldDB" id="A0A9W6PYP9"/>
<dbReference type="PROSITE" id="PS51186">
    <property type="entry name" value="GNAT"/>
    <property type="match status" value="1"/>
</dbReference>
<protein>
    <submittedName>
        <fullName evidence="4">N-acetyltransferase</fullName>
    </submittedName>
</protein>
<proteinExistence type="predicted"/>
<dbReference type="CDD" id="cd04301">
    <property type="entry name" value="NAT_SF"/>
    <property type="match status" value="1"/>
</dbReference>
<name>A0A9W6PYP9_9ACTN</name>
<organism evidence="4 5">
    <name type="scientific">Actinomadura rubrobrunea</name>
    <dbReference type="NCBI Taxonomy" id="115335"/>
    <lineage>
        <taxon>Bacteria</taxon>
        <taxon>Bacillati</taxon>
        <taxon>Actinomycetota</taxon>
        <taxon>Actinomycetes</taxon>
        <taxon>Streptosporangiales</taxon>
        <taxon>Thermomonosporaceae</taxon>
        <taxon>Actinomadura</taxon>
    </lineage>
</organism>
<comment type="caution">
    <text evidence="4">The sequence shown here is derived from an EMBL/GenBank/DDBJ whole genome shotgun (WGS) entry which is preliminary data.</text>
</comment>
<keyword evidence="2" id="KW-0012">Acyltransferase</keyword>
<dbReference type="InterPro" id="IPR050832">
    <property type="entry name" value="Bact_Acetyltransf"/>
</dbReference>
<evidence type="ECO:0000313" key="4">
    <source>
        <dbReference type="EMBL" id="GLW65318.1"/>
    </source>
</evidence>
<evidence type="ECO:0000256" key="1">
    <source>
        <dbReference type="ARBA" id="ARBA00022679"/>
    </source>
</evidence>
<evidence type="ECO:0000256" key="2">
    <source>
        <dbReference type="ARBA" id="ARBA00023315"/>
    </source>
</evidence>